<dbReference type="SUPFAM" id="SSF51366">
    <property type="entry name" value="Ribulose-phoshate binding barrel"/>
    <property type="match status" value="1"/>
</dbReference>
<keyword evidence="6" id="KW-0822">Tryptophan biosynthesis</keyword>
<dbReference type="InterPro" id="IPR013785">
    <property type="entry name" value="Aldolase_TIM"/>
</dbReference>
<evidence type="ECO:0000256" key="8">
    <source>
        <dbReference type="ARBA" id="ARBA00023239"/>
    </source>
</evidence>
<evidence type="ECO:0000256" key="7">
    <source>
        <dbReference type="ARBA" id="ARBA00023141"/>
    </source>
</evidence>
<evidence type="ECO:0000259" key="10">
    <source>
        <dbReference type="Pfam" id="PF00218"/>
    </source>
</evidence>
<evidence type="ECO:0000256" key="9">
    <source>
        <dbReference type="SAM" id="SignalP"/>
    </source>
</evidence>
<evidence type="ECO:0000256" key="5">
    <source>
        <dbReference type="ARBA" id="ARBA00022793"/>
    </source>
</evidence>
<evidence type="ECO:0000256" key="3">
    <source>
        <dbReference type="ARBA" id="ARBA00012362"/>
    </source>
</evidence>
<proteinExistence type="predicted"/>
<keyword evidence="12" id="KW-1185">Reference proteome</keyword>
<evidence type="ECO:0000256" key="6">
    <source>
        <dbReference type="ARBA" id="ARBA00022822"/>
    </source>
</evidence>
<keyword evidence="8" id="KW-0456">Lyase</keyword>
<keyword evidence="9" id="KW-0732">Signal</keyword>
<protein>
    <recommendedName>
        <fullName evidence="3">indole-3-glycerol-phosphate synthase</fullName>
        <ecNumber evidence="3">4.1.1.48</ecNumber>
    </recommendedName>
</protein>
<comment type="catalytic activity">
    <reaction evidence="1">
        <text>1-(2-carboxyphenylamino)-1-deoxy-D-ribulose 5-phosphate + H(+) = (1S,2R)-1-C-(indol-3-yl)glycerol 3-phosphate + CO2 + H2O</text>
        <dbReference type="Rhea" id="RHEA:23476"/>
        <dbReference type="ChEBI" id="CHEBI:15377"/>
        <dbReference type="ChEBI" id="CHEBI:15378"/>
        <dbReference type="ChEBI" id="CHEBI:16526"/>
        <dbReference type="ChEBI" id="CHEBI:58613"/>
        <dbReference type="ChEBI" id="CHEBI:58866"/>
        <dbReference type="EC" id="4.1.1.48"/>
    </reaction>
</comment>
<dbReference type="Pfam" id="PF00218">
    <property type="entry name" value="IGPS"/>
    <property type="match status" value="1"/>
</dbReference>
<keyword evidence="5" id="KW-0210">Decarboxylase</keyword>
<evidence type="ECO:0000256" key="2">
    <source>
        <dbReference type="ARBA" id="ARBA00004696"/>
    </source>
</evidence>
<dbReference type="InterPro" id="IPR013798">
    <property type="entry name" value="Indole-3-glycerol_P_synth_dom"/>
</dbReference>
<reference evidence="11 12" key="1">
    <citation type="journal article" date="2023" name="Commun. Biol.">
        <title>Genome analysis of Parmales, the sister group of diatoms, reveals the evolutionary specialization of diatoms from phago-mixotrophs to photoautotrophs.</title>
        <authorList>
            <person name="Ban H."/>
            <person name="Sato S."/>
            <person name="Yoshikawa S."/>
            <person name="Yamada K."/>
            <person name="Nakamura Y."/>
            <person name="Ichinomiya M."/>
            <person name="Sato N."/>
            <person name="Blanc-Mathieu R."/>
            <person name="Endo H."/>
            <person name="Kuwata A."/>
            <person name="Ogata H."/>
        </authorList>
    </citation>
    <scope>NUCLEOTIDE SEQUENCE [LARGE SCALE GENOMIC DNA]</scope>
</reference>
<dbReference type="Gene3D" id="3.20.20.70">
    <property type="entry name" value="Aldolase class I"/>
    <property type="match status" value="1"/>
</dbReference>
<feature type="signal peptide" evidence="9">
    <location>
        <begin position="1"/>
        <end position="30"/>
    </location>
</feature>
<evidence type="ECO:0000313" key="12">
    <source>
        <dbReference type="Proteomes" id="UP001165060"/>
    </source>
</evidence>
<comment type="pathway">
    <text evidence="2">Amino-acid biosynthesis; L-tryptophan biosynthesis; L-tryptophan from chorismate: step 4/5.</text>
</comment>
<dbReference type="PANTHER" id="PTHR22854:SF2">
    <property type="entry name" value="INDOLE-3-GLYCEROL-PHOSPHATE SYNTHASE"/>
    <property type="match status" value="1"/>
</dbReference>
<name>A0ABQ6M6P7_9STRA</name>
<evidence type="ECO:0000256" key="1">
    <source>
        <dbReference type="ARBA" id="ARBA00001633"/>
    </source>
</evidence>
<comment type="caution">
    <text evidence="11">The sequence shown here is derived from an EMBL/GenBank/DDBJ whole genome shotgun (WGS) entry which is preliminary data.</text>
</comment>
<accession>A0ABQ6M6P7</accession>
<gene>
    <name evidence="11" type="ORF">TeGR_g6565</name>
</gene>
<dbReference type="InterPro" id="IPR045186">
    <property type="entry name" value="Indole-3-glycerol_P_synth"/>
</dbReference>
<dbReference type="InterPro" id="IPR011060">
    <property type="entry name" value="RibuloseP-bd_barrel"/>
</dbReference>
<dbReference type="Proteomes" id="UP001165060">
    <property type="component" value="Unassembled WGS sequence"/>
</dbReference>
<dbReference type="EC" id="4.1.1.48" evidence="3"/>
<feature type="domain" description="Indole-3-glycerol phosphate synthase" evidence="10">
    <location>
        <begin position="100"/>
        <end position="273"/>
    </location>
</feature>
<dbReference type="PANTHER" id="PTHR22854">
    <property type="entry name" value="TRYPTOPHAN BIOSYNTHESIS PROTEIN"/>
    <property type="match status" value="1"/>
</dbReference>
<evidence type="ECO:0000313" key="11">
    <source>
        <dbReference type="EMBL" id="GMI20492.1"/>
    </source>
</evidence>
<dbReference type="EMBL" id="BRYB01000010">
    <property type="protein sequence ID" value="GMI20492.1"/>
    <property type="molecule type" value="Genomic_DNA"/>
</dbReference>
<sequence>MLNALSPATNALLPLLLLLHLLSSPLPAASFTSPALLPPRSPRSPALLPLRAVSVLARRAKEAEVAALLASLPVTDPLPALLGTLPSLLSARPPPAFPSRLRDSLTKRRGNLSIVAEYRLKGTGLAELGGSAAPAIVSKLIRVGGAAAAAVMADPRMGGCDYPDVAAFVAENETARGGVPGPLPVVSSDLVVTEAQVARAKLAGAAAVTLSAAALGKELLKTLLEAAAAFGLEAVVFCGSEEEVVGAVGLGATIVCIAAEEDVEVKKEWRERSIPEGVCAVCLISSAPDALLTEVEEAWRLRDAGFNAAWVCDCLYKAGADPAEQAGAIIGAMKAKSSVKWFSAKGKSGRGEGAKEYLGDIMM</sequence>
<feature type="chain" id="PRO_5046417805" description="indole-3-glycerol-phosphate synthase" evidence="9">
    <location>
        <begin position="31"/>
        <end position="363"/>
    </location>
</feature>
<keyword evidence="7" id="KW-0057">Aromatic amino acid biosynthesis</keyword>
<evidence type="ECO:0000256" key="4">
    <source>
        <dbReference type="ARBA" id="ARBA00022605"/>
    </source>
</evidence>
<keyword evidence="4" id="KW-0028">Amino-acid biosynthesis</keyword>
<organism evidence="11 12">
    <name type="scientific">Tetraparma gracilis</name>
    <dbReference type="NCBI Taxonomy" id="2962635"/>
    <lineage>
        <taxon>Eukaryota</taxon>
        <taxon>Sar</taxon>
        <taxon>Stramenopiles</taxon>
        <taxon>Ochrophyta</taxon>
        <taxon>Bolidophyceae</taxon>
        <taxon>Parmales</taxon>
        <taxon>Triparmaceae</taxon>
        <taxon>Tetraparma</taxon>
    </lineage>
</organism>